<dbReference type="EMBL" id="CAJGYO010000002">
    <property type="protein sequence ID" value="CAD6213198.1"/>
    <property type="molecule type" value="Genomic_DNA"/>
</dbReference>
<organism evidence="2 3">
    <name type="scientific">Miscanthus lutarioriparius</name>
    <dbReference type="NCBI Taxonomy" id="422564"/>
    <lineage>
        <taxon>Eukaryota</taxon>
        <taxon>Viridiplantae</taxon>
        <taxon>Streptophyta</taxon>
        <taxon>Embryophyta</taxon>
        <taxon>Tracheophyta</taxon>
        <taxon>Spermatophyta</taxon>
        <taxon>Magnoliopsida</taxon>
        <taxon>Liliopsida</taxon>
        <taxon>Poales</taxon>
        <taxon>Poaceae</taxon>
        <taxon>PACMAD clade</taxon>
        <taxon>Panicoideae</taxon>
        <taxon>Andropogonodae</taxon>
        <taxon>Andropogoneae</taxon>
        <taxon>Saccharinae</taxon>
        <taxon>Miscanthus</taxon>
    </lineage>
</organism>
<dbReference type="AlphaFoldDB" id="A0A811MQ39"/>
<feature type="region of interest" description="Disordered" evidence="1">
    <location>
        <begin position="1"/>
        <end position="81"/>
    </location>
</feature>
<evidence type="ECO:0000256" key="1">
    <source>
        <dbReference type="SAM" id="MobiDB-lite"/>
    </source>
</evidence>
<dbReference type="Proteomes" id="UP000604825">
    <property type="component" value="Unassembled WGS sequence"/>
</dbReference>
<evidence type="ECO:0000313" key="2">
    <source>
        <dbReference type="EMBL" id="CAD6213198.1"/>
    </source>
</evidence>
<protein>
    <submittedName>
        <fullName evidence="2">Uncharacterized protein</fullName>
    </submittedName>
</protein>
<feature type="region of interest" description="Disordered" evidence="1">
    <location>
        <begin position="115"/>
        <end position="134"/>
    </location>
</feature>
<sequence>MAPYPARAAPGGVSGSPASPGAGTGTGASAGEDLAAQLQKRRHGPAADEPKGKQDTAAEEVDSSVASVESSFVPLEASPPPVPALTRLDPNLGHLIATAPFSKGAGGVDWTTATTAPASCPRSPPWAHPVGISH</sequence>
<keyword evidence="3" id="KW-1185">Reference proteome</keyword>
<feature type="compositionally biased region" description="Low complexity" evidence="1">
    <location>
        <begin position="1"/>
        <end position="21"/>
    </location>
</feature>
<name>A0A811MQ39_9POAL</name>
<feature type="compositionally biased region" description="Basic and acidic residues" evidence="1">
    <location>
        <begin position="45"/>
        <end position="56"/>
    </location>
</feature>
<gene>
    <name evidence="2" type="ORF">NCGR_LOCUS8880</name>
</gene>
<accession>A0A811MQ39</accession>
<reference evidence="2" key="1">
    <citation type="submission" date="2020-10" db="EMBL/GenBank/DDBJ databases">
        <authorList>
            <person name="Han B."/>
            <person name="Lu T."/>
            <person name="Zhao Q."/>
            <person name="Huang X."/>
            <person name="Zhao Y."/>
        </authorList>
    </citation>
    <scope>NUCLEOTIDE SEQUENCE</scope>
</reference>
<proteinExistence type="predicted"/>
<evidence type="ECO:0000313" key="3">
    <source>
        <dbReference type="Proteomes" id="UP000604825"/>
    </source>
</evidence>
<comment type="caution">
    <text evidence="2">The sequence shown here is derived from an EMBL/GenBank/DDBJ whole genome shotgun (WGS) entry which is preliminary data.</text>
</comment>